<keyword evidence="11" id="KW-0067">ATP-binding</keyword>
<comment type="pathway">
    <text evidence="4">Cofactor biosynthesis; tetrahydrofolate biosynthesis; 7,8-dihydrofolate from 2-amino-4-hydroxy-6-hydroxymethyl-7,8-dihydropteridine diphosphate and 4-aminobenzoate: step 1/2.</text>
</comment>
<dbReference type="InterPro" id="IPR000489">
    <property type="entry name" value="Pterin-binding_dom"/>
</dbReference>
<dbReference type="NCBIfam" id="TIGR01498">
    <property type="entry name" value="folK"/>
    <property type="match status" value="1"/>
</dbReference>
<dbReference type="Gene3D" id="3.30.70.560">
    <property type="entry name" value="7,8-Dihydro-6-hydroxymethylpterin-pyrophosphokinase HPPK"/>
    <property type="match status" value="1"/>
</dbReference>
<keyword evidence="9" id="KW-0547">Nucleotide-binding</keyword>
<dbReference type="Pfam" id="PF00809">
    <property type="entry name" value="Pterin_bind"/>
    <property type="match status" value="1"/>
</dbReference>
<dbReference type="PROSITE" id="PS50972">
    <property type="entry name" value="PTERIN_BINDING"/>
    <property type="match status" value="1"/>
</dbReference>
<evidence type="ECO:0000256" key="7">
    <source>
        <dbReference type="ARBA" id="ARBA00022679"/>
    </source>
</evidence>
<dbReference type="GO" id="GO:0004156">
    <property type="term" value="F:dihydropteroate synthase activity"/>
    <property type="evidence" value="ECO:0007669"/>
    <property type="project" value="UniProtKB-EC"/>
</dbReference>
<evidence type="ECO:0000256" key="9">
    <source>
        <dbReference type="ARBA" id="ARBA00022741"/>
    </source>
</evidence>
<dbReference type="PANTHER" id="PTHR20941:SF1">
    <property type="entry name" value="FOLIC ACID SYNTHESIS PROTEIN FOL1"/>
    <property type="match status" value="1"/>
</dbReference>
<dbReference type="InterPro" id="IPR045031">
    <property type="entry name" value="DHP_synth-like"/>
</dbReference>
<keyword evidence="10" id="KW-0418">Kinase</keyword>
<dbReference type="InterPro" id="IPR000550">
    <property type="entry name" value="Hppk"/>
</dbReference>
<proteinExistence type="inferred from homology"/>
<reference evidence="16 17" key="1">
    <citation type="submission" date="2022-07" db="EMBL/GenBank/DDBJ databases">
        <title>Genome-wide signatures of adaptation to extreme environments.</title>
        <authorList>
            <person name="Cho C.H."/>
            <person name="Yoon H.S."/>
        </authorList>
    </citation>
    <scope>NUCLEOTIDE SEQUENCE [LARGE SCALE GENOMIC DNA]</scope>
    <source>
        <strain evidence="16 17">108.79 E11</strain>
    </source>
</reference>
<protein>
    <recommendedName>
        <fullName evidence="15">Pterin-binding domain-containing protein</fullName>
    </recommendedName>
</protein>
<evidence type="ECO:0000256" key="4">
    <source>
        <dbReference type="ARBA" id="ARBA00004763"/>
    </source>
</evidence>
<dbReference type="SUPFAM" id="SSF51717">
    <property type="entry name" value="Dihydropteroate synthetase-like"/>
    <property type="match status" value="1"/>
</dbReference>
<dbReference type="GO" id="GO:0005740">
    <property type="term" value="C:mitochondrial envelope"/>
    <property type="evidence" value="ECO:0007669"/>
    <property type="project" value="TreeGrafter"/>
</dbReference>
<evidence type="ECO:0000256" key="3">
    <source>
        <dbReference type="ARBA" id="ARBA00001946"/>
    </source>
</evidence>
<evidence type="ECO:0000256" key="6">
    <source>
        <dbReference type="ARBA" id="ARBA00009951"/>
    </source>
</evidence>
<dbReference type="EMBL" id="JANCYU010000001">
    <property type="protein sequence ID" value="KAK4522153.1"/>
    <property type="molecule type" value="Genomic_DNA"/>
</dbReference>
<dbReference type="GO" id="GO:0016301">
    <property type="term" value="F:kinase activity"/>
    <property type="evidence" value="ECO:0007669"/>
    <property type="project" value="UniProtKB-KW"/>
</dbReference>
<comment type="catalytic activity">
    <reaction evidence="2">
        <text>6-hydroxymethyl-7,8-dihydropterin + ATP = (7,8-dihydropterin-6-yl)methyl diphosphate + AMP + H(+)</text>
        <dbReference type="Rhea" id="RHEA:11412"/>
        <dbReference type="ChEBI" id="CHEBI:15378"/>
        <dbReference type="ChEBI" id="CHEBI:30616"/>
        <dbReference type="ChEBI" id="CHEBI:44841"/>
        <dbReference type="ChEBI" id="CHEBI:72950"/>
        <dbReference type="ChEBI" id="CHEBI:456215"/>
        <dbReference type="EC" id="2.7.6.3"/>
    </reaction>
</comment>
<dbReference type="FunFam" id="3.20.20.20:FF:000006">
    <property type="entry name" value="Dihydropteroate synthase"/>
    <property type="match status" value="1"/>
</dbReference>
<dbReference type="GO" id="GO:0046872">
    <property type="term" value="F:metal ion binding"/>
    <property type="evidence" value="ECO:0007669"/>
    <property type="project" value="UniProtKB-KW"/>
</dbReference>
<evidence type="ECO:0000259" key="15">
    <source>
        <dbReference type="PROSITE" id="PS50972"/>
    </source>
</evidence>
<sequence>MGLEERVFIALGSNLGDKSASLFGALQKLKEFAKVVATSFLYKTAPMYVEDQPSFYNAVCEIRTEKEPLDLLHRLQEIENSFGRVRGGERYGPRSLDLDILIYGNRIINTVELVVPHPRIAERDFVLFPLRDIDPNMPLATGETVEQACERVSSVARDMKRHCPRRVVSCGGKEFLWGEKTYTMGILNVTPDSFSDGGKYQSVENAVHRAVEMKDVDIIDVGGQSTRPGTEYVSAEEEASRVLPVIKAIRQTLPQVIISIDTFRHQVAKAAVESGAHIVNDVSCGQLDEDMLDTVQSLGVPYIAMHMRGTSKNMMQFTEYNSSVVSGVATELERRIDILLKRGFPRWLLIVDPGIGFAKTFGQNMELIRSVGEFKSRLFQLPVLVGVSRKGFLTKIADCDSGDVGADWATAGAVTACIAYGADIVRFHRPELTYTVKVADEIFRKAQRA</sequence>
<name>A0AAV9I259_9RHOD</name>
<dbReference type="GO" id="GO:0046656">
    <property type="term" value="P:folic acid biosynthetic process"/>
    <property type="evidence" value="ECO:0007669"/>
    <property type="project" value="UniProtKB-KW"/>
</dbReference>
<feature type="domain" description="Pterin-binding" evidence="15">
    <location>
        <begin position="181"/>
        <end position="440"/>
    </location>
</feature>
<organism evidence="16 17">
    <name type="scientific">Galdieria yellowstonensis</name>
    <dbReference type="NCBI Taxonomy" id="3028027"/>
    <lineage>
        <taxon>Eukaryota</taxon>
        <taxon>Rhodophyta</taxon>
        <taxon>Bangiophyceae</taxon>
        <taxon>Galdieriales</taxon>
        <taxon>Galdieriaceae</taxon>
        <taxon>Galdieria</taxon>
    </lineage>
</organism>
<evidence type="ECO:0000256" key="8">
    <source>
        <dbReference type="ARBA" id="ARBA00022723"/>
    </source>
</evidence>
<comment type="pathway">
    <text evidence="5">Cofactor biosynthesis; tetrahydrofolate biosynthesis; 2-amino-4-hydroxy-6-hydroxymethyl-7,8-dihydropteridine diphosphate from 7,8-dihydroneopterin triphosphate: step 4/4.</text>
</comment>
<dbReference type="CDD" id="cd00739">
    <property type="entry name" value="DHPS"/>
    <property type="match status" value="1"/>
</dbReference>
<evidence type="ECO:0000256" key="11">
    <source>
        <dbReference type="ARBA" id="ARBA00022840"/>
    </source>
</evidence>
<dbReference type="InterPro" id="IPR011005">
    <property type="entry name" value="Dihydropteroate_synth-like_sf"/>
</dbReference>
<evidence type="ECO:0000256" key="13">
    <source>
        <dbReference type="ARBA" id="ARBA00022909"/>
    </source>
</evidence>
<evidence type="ECO:0000256" key="2">
    <source>
        <dbReference type="ARBA" id="ARBA00000198"/>
    </source>
</evidence>
<evidence type="ECO:0000313" key="16">
    <source>
        <dbReference type="EMBL" id="KAK4522153.1"/>
    </source>
</evidence>
<dbReference type="NCBIfam" id="TIGR01496">
    <property type="entry name" value="DHPS"/>
    <property type="match status" value="1"/>
</dbReference>
<dbReference type="Gene3D" id="3.20.20.20">
    <property type="entry name" value="Dihydropteroate synthase-like"/>
    <property type="match status" value="1"/>
</dbReference>
<evidence type="ECO:0000256" key="5">
    <source>
        <dbReference type="ARBA" id="ARBA00005051"/>
    </source>
</evidence>
<evidence type="ECO:0000256" key="10">
    <source>
        <dbReference type="ARBA" id="ARBA00022777"/>
    </source>
</evidence>
<dbReference type="Pfam" id="PF01288">
    <property type="entry name" value="HPPK"/>
    <property type="match status" value="1"/>
</dbReference>
<keyword evidence="7" id="KW-0808">Transferase</keyword>
<accession>A0AAV9I259</accession>
<dbReference type="PANTHER" id="PTHR20941">
    <property type="entry name" value="FOLATE SYNTHESIS PROTEINS"/>
    <property type="match status" value="1"/>
</dbReference>
<keyword evidence="14" id="KW-0511">Multifunctional enzyme</keyword>
<comment type="cofactor">
    <cofactor evidence="3">
        <name>Mg(2+)</name>
        <dbReference type="ChEBI" id="CHEBI:18420"/>
    </cofactor>
</comment>
<evidence type="ECO:0000313" key="17">
    <source>
        <dbReference type="Proteomes" id="UP001300502"/>
    </source>
</evidence>
<dbReference type="Proteomes" id="UP001300502">
    <property type="component" value="Unassembled WGS sequence"/>
</dbReference>
<evidence type="ECO:0000256" key="1">
    <source>
        <dbReference type="ARBA" id="ARBA00000012"/>
    </source>
</evidence>
<keyword evidence="12" id="KW-0460">Magnesium</keyword>
<dbReference type="AlphaFoldDB" id="A0AAV9I259"/>
<keyword evidence="8" id="KW-0479">Metal-binding</keyword>
<evidence type="ECO:0000256" key="14">
    <source>
        <dbReference type="ARBA" id="ARBA00023268"/>
    </source>
</evidence>
<dbReference type="PROSITE" id="PS00794">
    <property type="entry name" value="HPPK"/>
    <property type="match status" value="1"/>
</dbReference>
<dbReference type="GO" id="GO:0003848">
    <property type="term" value="F:2-amino-4-hydroxy-6-hydroxymethyldihydropteridine diphosphokinase activity"/>
    <property type="evidence" value="ECO:0007669"/>
    <property type="project" value="UniProtKB-EC"/>
</dbReference>
<dbReference type="InterPro" id="IPR006390">
    <property type="entry name" value="DHP_synth_dom"/>
</dbReference>
<dbReference type="InterPro" id="IPR035907">
    <property type="entry name" value="Hppk_sf"/>
</dbReference>
<dbReference type="GO" id="GO:0046654">
    <property type="term" value="P:tetrahydrofolate biosynthetic process"/>
    <property type="evidence" value="ECO:0007669"/>
    <property type="project" value="TreeGrafter"/>
</dbReference>
<comment type="caution">
    <text evidence="16">The sequence shown here is derived from an EMBL/GenBank/DDBJ whole genome shotgun (WGS) entry which is preliminary data.</text>
</comment>
<gene>
    <name evidence="16" type="ORF">GAYE_FCTG49G0032</name>
</gene>
<evidence type="ECO:0000256" key="12">
    <source>
        <dbReference type="ARBA" id="ARBA00022842"/>
    </source>
</evidence>
<dbReference type="GO" id="GO:0005524">
    <property type="term" value="F:ATP binding"/>
    <property type="evidence" value="ECO:0007669"/>
    <property type="project" value="UniProtKB-KW"/>
</dbReference>
<comment type="catalytic activity">
    <reaction evidence="1">
        <text>(7,8-dihydropterin-6-yl)methyl diphosphate + 4-aminobenzoate = 7,8-dihydropteroate + diphosphate</text>
        <dbReference type="Rhea" id="RHEA:19949"/>
        <dbReference type="ChEBI" id="CHEBI:17836"/>
        <dbReference type="ChEBI" id="CHEBI:17839"/>
        <dbReference type="ChEBI" id="CHEBI:33019"/>
        <dbReference type="ChEBI" id="CHEBI:72950"/>
        <dbReference type="EC" id="2.5.1.15"/>
    </reaction>
</comment>
<dbReference type="SUPFAM" id="SSF55083">
    <property type="entry name" value="6-hydroxymethyl-7,8-dihydropterin pyrophosphokinase, HPPK"/>
    <property type="match status" value="1"/>
</dbReference>
<dbReference type="CDD" id="cd00483">
    <property type="entry name" value="HPPK"/>
    <property type="match status" value="1"/>
</dbReference>
<keyword evidence="17" id="KW-1185">Reference proteome</keyword>
<keyword evidence="13" id="KW-0289">Folate biosynthesis</keyword>
<comment type="similarity">
    <text evidence="6">In the C-terminal section; belongs to the DHPS family.</text>
</comment>